<dbReference type="Pfam" id="PF16487">
    <property type="entry name" value="ArgoMid"/>
    <property type="match status" value="1"/>
</dbReference>
<dbReference type="InterPro" id="IPR045246">
    <property type="entry name" value="Piwi_ago-like"/>
</dbReference>
<feature type="non-terminal residue" evidence="2">
    <location>
        <position position="451"/>
    </location>
</feature>
<dbReference type="Gene3D" id="3.30.420.10">
    <property type="entry name" value="Ribonuclease H-like superfamily/Ribonuclease H"/>
    <property type="match status" value="1"/>
</dbReference>
<name>A0A9N9IN68_9GLOM</name>
<dbReference type="InterPro" id="IPR012337">
    <property type="entry name" value="RNaseH-like_sf"/>
</dbReference>
<dbReference type="GO" id="GO:0003676">
    <property type="term" value="F:nucleic acid binding"/>
    <property type="evidence" value="ECO:0007669"/>
    <property type="project" value="InterPro"/>
</dbReference>
<dbReference type="OrthoDB" id="10252740at2759"/>
<evidence type="ECO:0000313" key="3">
    <source>
        <dbReference type="Proteomes" id="UP000789342"/>
    </source>
</evidence>
<dbReference type="PANTHER" id="PTHR22891">
    <property type="entry name" value="EUKARYOTIC TRANSLATION INITIATION FACTOR 2C"/>
    <property type="match status" value="1"/>
</dbReference>
<dbReference type="EMBL" id="CAJVPV010030862">
    <property type="protein sequence ID" value="CAG8741664.1"/>
    <property type="molecule type" value="Genomic_DNA"/>
</dbReference>
<gene>
    <name evidence="2" type="ORF">AMORRO_LOCUS14750</name>
</gene>
<protein>
    <submittedName>
        <fullName evidence="2">925_t:CDS:1</fullName>
    </submittedName>
</protein>
<dbReference type="CDD" id="cd04657">
    <property type="entry name" value="Piwi_ago-like"/>
    <property type="match status" value="1"/>
</dbReference>
<feature type="domain" description="Piwi" evidence="1">
    <location>
        <begin position="131"/>
        <end position="451"/>
    </location>
</feature>
<dbReference type="Gene3D" id="3.40.50.2300">
    <property type="match status" value="1"/>
</dbReference>
<dbReference type="InterPro" id="IPR003165">
    <property type="entry name" value="Piwi"/>
</dbReference>
<comment type="caution">
    <text evidence="2">The sequence shown here is derived from an EMBL/GenBank/DDBJ whole genome shotgun (WGS) entry which is preliminary data.</text>
</comment>
<proteinExistence type="predicted"/>
<reference evidence="2" key="1">
    <citation type="submission" date="2021-06" db="EMBL/GenBank/DDBJ databases">
        <authorList>
            <person name="Kallberg Y."/>
            <person name="Tangrot J."/>
            <person name="Rosling A."/>
        </authorList>
    </citation>
    <scope>NUCLEOTIDE SEQUENCE</scope>
    <source>
        <strain evidence="2">CL551</strain>
    </source>
</reference>
<evidence type="ECO:0000259" key="1">
    <source>
        <dbReference type="PROSITE" id="PS50822"/>
    </source>
</evidence>
<organism evidence="2 3">
    <name type="scientific">Acaulospora morrowiae</name>
    <dbReference type="NCBI Taxonomy" id="94023"/>
    <lineage>
        <taxon>Eukaryota</taxon>
        <taxon>Fungi</taxon>
        <taxon>Fungi incertae sedis</taxon>
        <taxon>Mucoromycota</taxon>
        <taxon>Glomeromycotina</taxon>
        <taxon>Glomeromycetes</taxon>
        <taxon>Diversisporales</taxon>
        <taxon>Acaulosporaceae</taxon>
        <taxon>Acaulospora</taxon>
    </lineage>
</organism>
<accession>A0A9N9IN68</accession>
<dbReference type="InterPro" id="IPR036397">
    <property type="entry name" value="RNaseH_sf"/>
</dbReference>
<dbReference type="SUPFAM" id="SSF53098">
    <property type="entry name" value="Ribonuclease H-like"/>
    <property type="match status" value="1"/>
</dbReference>
<dbReference type="Proteomes" id="UP000789342">
    <property type="component" value="Unassembled WGS sequence"/>
</dbReference>
<dbReference type="Pfam" id="PF02171">
    <property type="entry name" value="Piwi"/>
    <property type="match status" value="2"/>
</dbReference>
<sequence>PFLKSINMNVESCNMLIEGRVLQPPVLEYHPKSVNHLFTPEAGRWNIANKVVVLGKNLQNWSVIVFSTERNCPKQVVRRFTQKFREVANQKGMDVSNEPEICYFNPVGDIRKSLYQACCTSRFNKDLPPQLIFCVLEHTGSLYGEIKRIGDTELGVPTQVVLTKLLSRRGIDQICANIALKVNVKLGGQNCFLSEGQLSFVSEVPTMIFGADVFHPGRGENKPSIAAVCGSVNRNATMYCGRYSKNEEPRNETIENLREMVDDLMRAFWERNATLPHRILFYRDGVSEGQFEHVLRVEVKALKETFCRCYKKGFEPKLTFVIVQKRHHTRFMPNEPRDGDKNANCPPGTVVDSTILVPQEFGFCKYHSDLRMIMLAIRILINGILFHIDLQPQNVLQGTGRPIHYSVLYDENKFTADEIQTLTHKLCYLSARCTLAISLVPPVHYAHLMAN</sequence>
<dbReference type="InterPro" id="IPR032473">
    <property type="entry name" value="Argonaute_Mid_dom"/>
</dbReference>
<dbReference type="AlphaFoldDB" id="A0A9N9IN68"/>
<dbReference type="PROSITE" id="PS50822">
    <property type="entry name" value="PIWI"/>
    <property type="match status" value="1"/>
</dbReference>
<evidence type="ECO:0000313" key="2">
    <source>
        <dbReference type="EMBL" id="CAG8741664.1"/>
    </source>
</evidence>
<dbReference type="SMART" id="SM00950">
    <property type="entry name" value="Piwi"/>
    <property type="match status" value="1"/>
</dbReference>
<feature type="non-terminal residue" evidence="2">
    <location>
        <position position="1"/>
    </location>
</feature>
<keyword evidence="3" id="KW-1185">Reference proteome</keyword>